<dbReference type="Pfam" id="PF12697">
    <property type="entry name" value="Abhydrolase_6"/>
    <property type="match status" value="1"/>
</dbReference>
<name>A0ABU9D1B0_9NOCA</name>
<gene>
    <name evidence="3" type="ORF">AABD04_21245</name>
</gene>
<protein>
    <submittedName>
        <fullName evidence="3">Alpha/beta fold hydrolase</fullName>
    </submittedName>
</protein>
<dbReference type="RefSeq" id="WP_341442349.1">
    <property type="nucleotide sequence ID" value="NZ_JBBPCN010000001.1"/>
</dbReference>
<sequence>MNSPRTASLRNGSVPAESSSRTAGGKYPMWFGPSDAPLFGTVHVPSGGRARGGVVLCPPLGKEQVDSYRGMTLLAQKLCAEGLLVLRFDYSGTGDSWGDQDRPDAVARWQRSIVEAVDYVRGCGPSEVGLVGLRAGALLACSVAAECGPLTALTLWDPVVKGRSYLHEQRALYSVSVTTDSDADSRVSIIGAVLHPDSAANLSALDAAKTRIDAPVLVATRPERSDSKPVRKLVETLSAQVHTLTAHDDFLEPSDFEVIIPTSDIGHLSTWTASKFPVAPTHDVEVTHRSRFVVDGIHESIEHLGPQELFAIRSTSDRCLPGGPTVVLYPTANEHRVGPVRMWVELARLLPRFGISTVRFDRRGTGESGTVPDGELTRLYSDEGNEDALTAVRQSGTSPENVLVAGMCSGSWYSSFAARELGVRAAVLLNTLDWTTRRLEFVKRSSMHIEEAGLRARTLDRLHHRGVRIKDALQPRMPYALWIWLGRRGLIQVPEISLRILADRHVQTRVLLSPSDAAWFEANRGPEGMRRLQRRSSVPTVTSFESGDHSLYGRDLRENVKAELVAAISATFDIEIAAPSPPVPVGRVRL</sequence>
<feature type="compositionally biased region" description="Polar residues" evidence="1">
    <location>
        <begin position="1"/>
        <end position="22"/>
    </location>
</feature>
<keyword evidence="4" id="KW-1185">Reference proteome</keyword>
<dbReference type="InterPro" id="IPR053145">
    <property type="entry name" value="AB_hydrolase_Est10"/>
</dbReference>
<feature type="domain" description="AB hydrolase-1" evidence="2">
    <location>
        <begin position="341"/>
        <end position="553"/>
    </location>
</feature>
<feature type="region of interest" description="Disordered" evidence="1">
    <location>
        <begin position="1"/>
        <end position="24"/>
    </location>
</feature>
<dbReference type="InterPro" id="IPR029058">
    <property type="entry name" value="AB_hydrolase_fold"/>
</dbReference>
<proteinExistence type="predicted"/>
<organism evidence="3 4">
    <name type="scientific">Rhodococcus navarretei</name>
    <dbReference type="NCBI Taxonomy" id="3128981"/>
    <lineage>
        <taxon>Bacteria</taxon>
        <taxon>Bacillati</taxon>
        <taxon>Actinomycetota</taxon>
        <taxon>Actinomycetes</taxon>
        <taxon>Mycobacteriales</taxon>
        <taxon>Nocardiaceae</taxon>
        <taxon>Rhodococcus</taxon>
    </lineage>
</organism>
<dbReference type="PANTHER" id="PTHR43265">
    <property type="entry name" value="ESTERASE ESTD"/>
    <property type="match status" value="1"/>
</dbReference>
<dbReference type="PANTHER" id="PTHR43265:SF1">
    <property type="entry name" value="ESTERASE ESTD"/>
    <property type="match status" value="1"/>
</dbReference>
<keyword evidence="3" id="KW-0378">Hydrolase</keyword>
<dbReference type="InterPro" id="IPR000073">
    <property type="entry name" value="AB_hydrolase_1"/>
</dbReference>
<dbReference type="SUPFAM" id="SSF53474">
    <property type="entry name" value="alpha/beta-Hydrolases"/>
    <property type="match status" value="2"/>
</dbReference>
<evidence type="ECO:0000313" key="4">
    <source>
        <dbReference type="Proteomes" id="UP001456513"/>
    </source>
</evidence>
<evidence type="ECO:0000313" key="3">
    <source>
        <dbReference type="EMBL" id="MEK8073375.1"/>
    </source>
</evidence>
<dbReference type="Proteomes" id="UP001456513">
    <property type="component" value="Unassembled WGS sequence"/>
</dbReference>
<reference evidence="3 4" key="1">
    <citation type="submission" date="2024-03" db="EMBL/GenBank/DDBJ databases">
        <title>Rhodococcus navarretei sp. nov. and Pseudarthrobacter quantumdoti sp. nov., two new species with the ability to biosynthesize Quantum Dots isolated from soil samples at Union Glacier, Antarctica.</title>
        <authorList>
            <person name="Vargas M."/>
        </authorList>
    </citation>
    <scope>NUCLEOTIDE SEQUENCE [LARGE SCALE GENOMIC DNA]</scope>
    <source>
        <strain evidence="3 4">EXRC-4A-4</strain>
    </source>
</reference>
<dbReference type="EMBL" id="JBBPCN010000001">
    <property type="protein sequence ID" value="MEK8073375.1"/>
    <property type="molecule type" value="Genomic_DNA"/>
</dbReference>
<comment type="caution">
    <text evidence="3">The sequence shown here is derived from an EMBL/GenBank/DDBJ whole genome shotgun (WGS) entry which is preliminary data.</text>
</comment>
<evidence type="ECO:0000259" key="2">
    <source>
        <dbReference type="Pfam" id="PF12697"/>
    </source>
</evidence>
<accession>A0ABU9D1B0</accession>
<dbReference type="GO" id="GO:0016787">
    <property type="term" value="F:hydrolase activity"/>
    <property type="evidence" value="ECO:0007669"/>
    <property type="project" value="UniProtKB-KW"/>
</dbReference>
<dbReference type="Gene3D" id="3.40.50.1820">
    <property type="entry name" value="alpha/beta hydrolase"/>
    <property type="match status" value="2"/>
</dbReference>
<evidence type="ECO:0000256" key="1">
    <source>
        <dbReference type="SAM" id="MobiDB-lite"/>
    </source>
</evidence>